<dbReference type="PANTHER" id="PTHR10075">
    <property type="entry name" value="BASIGIN RELATED"/>
    <property type="match status" value="1"/>
</dbReference>
<evidence type="ECO:0000256" key="1">
    <source>
        <dbReference type="ARBA" id="ARBA00022737"/>
    </source>
</evidence>
<dbReference type="Pfam" id="PF13927">
    <property type="entry name" value="Ig_3"/>
    <property type="match status" value="1"/>
</dbReference>
<dbReference type="SMART" id="SM00408">
    <property type="entry name" value="IGc2"/>
    <property type="match status" value="1"/>
</dbReference>
<dbReference type="InterPro" id="IPR003598">
    <property type="entry name" value="Ig_sub2"/>
</dbReference>
<dbReference type="InterPro" id="IPR013783">
    <property type="entry name" value="Ig-like_fold"/>
</dbReference>
<dbReference type="PANTHER" id="PTHR10075:SF100">
    <property type="entry name" value="FASCICLIN-2"/>
    <property type="match status" value="1"/>
</dbReference>
<dbReference type="InterPro" id="IPR007110">
    <property type="entry name" value="Ig-like_dom"/>
</dbReference>
<dbReference type="InterPro" id="IPR036179">
    <property type="entry name" value="Ig-like_dom_sf"/>
</dbReference>
<dbReference type="GO" id="GO:0007156">
    <property type="term" value="P:homophilic cell adhesion via plasma membrane adhesion molecules"/>
    <property type="evidence" value="ECO:0007669"/>
    <property type="project" value="TreeGrafter"/>
</dbReference>
<dbReference type="AlphaFoldDB" id="A0A3P7M3U6"/>
<dbReference type="SUPFAM" id="SSF48726">
    <property type="entry name" value="Immunoglobulin"/>
    <property type="match status" value="2"/>
</dbReference>
<keyword evidence="2" id="KW-0393">Immunoglobulin domain</keyword>
<dbReference type="GO" id="GO:0007411">
    <property type="term" value="P:axon guidance"/>
    <property type="evidence" value="ECO:0007669"/>
    <property type="project" value="TreeGrafter"/>
</dbReference>
<sequence>MNITVAAFTDFSPEPKPVWRHNGVDIAEDDPRYSFEAYGKTLVFNVSMETAGQYECVFQTESNLDRPAPYWPDGPPPNKRTSEGENVSFDCIAYGKPVPVITFYKNGVEMKPKPGDAASRNWVITGNTLTLYNVKKGLAGSGDNAVYQCKAENKHGYLWANFYLNLLG</sequence>
<proteinExistence type="predicted"/>
<evidence type="ECO:0000256" key="2">
    <source>
        <dbReference type="ARBA" id="ARBA00023319"/>
    </source>
</evidence>
<keyword evidence="1" id="KW-0677">Repeat</keyword>
<accession>A0A3P7M3U6</accession>
<dbReference type="Gene3D" id="2.60.40.10">
    <property type="entry name" value="Immunoglobulins"/>
    <property type="match status" value="2"/>
</dbReference>
<keyword evidence="5" id="KW-1185">Reference proteome</keyword>
<dbReference type="EMBL" id="UYRT01078439">
    <property type="protein sequence ID" value="VDN18527.1"/>
    <property type="molecule type" value="Genomic_DNA"/>
</dbReference>
<dbReference type="GO" id="GO:0005886">
    <property type="term" value="C:plasma membrane"/>
    <property type="evidence" value="ECO:0007669"/>
    <property type="project" value="TreeGrafter"/>
</dbReference>
<dbReference type="GO" id="GO:0070593">
    <property type="term" value="P:dendrite self-avoidance"/>
    <property type="evidence" value="ECO:0007669"/>
    <property type="project" value="TreeGrafter"/>
</dbReference>
<reference evidence="4 5" key="1">
    <citation type="submission" date="2018-11" db="EMBL/GenBank/DDBJ databases">
        <authorList>
            <consortium name="Pathogen Informatics"/>
        </authorList>
    </citation>
    <scope>NUCLEOTIDE SEQUENCE [LARGE SCALE GENOMIC DNA]</scope>
</reference>
<evidence type="ECO:0000313" key="4">
    <source>
        <dbReference type="EMBL" id="VDN18527.1"/>
    </source>
</evidence>
<dbReference type="GO" id="GO:0098632">
    <property type="term" value="F:cell-cell adhesion mediator activity"/>
    <property type="evidence" value="ECO:0007669"/>
    <property type="project" value="TreeGrafter"/>
</dbReference>
<dbReference type="PROSITE" id="PS50835">
    <property type="entry name" value="IG_LIKE"/>
    <property type="match status" value="1"/>
</dbReference>
<protein>
    <recommendedName>
        <fullName evidence="3">Ig-like domain-containing protein</fullName>
    </recommendedName>
</protein>
<dbReference type="Proteomes" id="UP000271098">
    <property type="component" value="Unassembled WGS sequence"/>
</dbReference>
<dbReference type="OrthoDB" id="6244967at2759"/>
<gene>
    <name evidence="4" type="ORF">GPUH_LOCUS11246</name>
</gene>
<dbReference type="SMART" id="SM00409">
    <property type="entry name" value="IG"/>
    <property type="match status" value="1"/>
</dbReference>
<feature type="domain" description="Ig-like" evidence="3">
    <location>
        <begin position="69"/>
        <end position="153"/>
    </location>
</feature>
<organism evidence="4 5">
    <name type="scientific">Gongylonema pulchrum</name>
    <dbReference type="NCBI Taxonomy" id="637853"/>
    <lineage>
        <taxon>Eukaryota</taxon>
        <taxon>Metazoa</taxon>
        <taxon>Ecdysozoa</taxon>
        <taxon>Nematoda</taxon>
        <taxon>Chromadorea</taxon>
        <taxon>Rhabditida</taxon>
        <taxon>Spirurina</taxon>
        <taxon>Spiruromorpha</taxon>
        <taxon>Spiruroidea</taxon>
        <taxon>Gongylonematidae</taxon>
        <taxon>Gongylonema</taxon>
    </lineage>
</organism>
<dbReference type="InterPro" id="IPR003599">
    <property type="entry name" value="Ig_sub"/>
</dbReference>
<evidence type="ECO:0000259" key="3">
    <source>
        <dbReference type="PROSITE" id="PS50835"/>
    </source>
</evidence>
<name>A0A3P7M3U6_9BILA</name>
<evidence type="ECO:0000313" key="5">
    <source>
        <dbReference type="Proteomes" id="UP000271098"/>
    </source>
</evidence>
<dbReference type="GO" id="GO:0030424">
    <property type="term" value="C:axon"/>
    <property type="evidence" value="ECO:0007669"/>
    <property type="project" value="TreeGrafter"/>
</dbReference>